<evidence type="ECO:0000313" key="9">
    <source>
        <dbReference type="EMBL" id="KAJ8281687.1"/>
    </source>
</evidence>
<comment type="similarity">
    <text evidence="2 7">Belongs to the X(+)/potassium ATPases subunit beta family.</text>
</comment>
<keyword evidence="4" id="KW-0735">Signal-anchor</keyword>
<evidence type="ECO:0000256" key="5">
    <source>
        <dbReference type="ARBA" id="ARBA00022989"/>
    </source>
</evidence>
<gene>
    <name evidence="9" type="ORF">COCON_G00042060</name>
</gene>
<evidence type="ECO:0000256" key="3">
    <source>
        <dbReference type="ARBA" id="ARBA00022692"/>
    </source>
</evidence>
<dbReference type="PROSITE" id="PS00391">
    <property type="entry name" value="ATPASE_NA_K_BETA_2"/>
    <property type="match status" value="1"/>
</dbReference>
<dbReference type="InterPro" id="IPR000402">
    <property type="entry name" value="Na/K_ATPase_sub_beta"/>
</dbReference>
<comment type="function">
    <text evidence="7">This is the non-catalytic component of the active enzyme, which catalyzes the hydrolysis of ATP coupled with the exchange of Na(+) and K(+) ions across the plasma membrane.</text>
</comment>
<evidence type="ECO:0000313" key="10">
    <source>
        <dbReference type="Proteomes" id="UP001152803"/>
    </source>
</evidence>
<keyword evidence="7" id="KW-0813">Transport</keyword>
<proteinExistence type="inferred from homology"/>
<dbReference type="GO" id="GO:0006813">
    <property type="term" value="P:potassium ion transport"/>
    <property type="evidence" value="ECO:0007669"/>
    <property type="project" value="InterPro"/>
</dbReference>
<feature type="transmembrane region" description="Helical" evidence="7">
    <location>
        <begin position="94"/>
        <end position="121"/>
    </location>
</feature>
<organism evidence="9 10">
    <name type="scientific">Conger conger</name>
    <name type="common">Conger eel</name>
    <name type="synonym">Muraena conger</name>
    <dbReference type="NCBI Taxonomy" id="82655"/>
    <lineage>
        <taxon>Eukaryota</taxon>
        <taxon>Metazoa</taxon>
        <taxon>Chordata</taxon>
        <taxon>Craniata</taxon>
        <taxon>Vertebrata</taxon>
        <taxon>Euteleostomi</taxon>
        <taxon>Actinopterygii</taxon>
        <taxon>Neopterygii</taxon>
        <taxon>Teleostei</taxon>
        <taxon>Anguilliformes</taxon>
        <taxon>Congridae</taxon>
        <taxon>Conger</taxon>
    </lineage>
</organism>
<accession>A0A9Q1DTR9</accession>
<comment type="caution">
    <text evidence="9">The sequence shown here is derived from an EMBL/GenBank/DDBJ whole genome shotgun (WGS) entry which is preliminary data.</text>
</comment>
<dbReference type="GO" id="GO:0006355">
    <property type="term" value="P:regulation of DNA-templated transcription"/>
    <property type="evidence" value="ECO:0007669"/>
    <property type="project" value="TreeGrafter"/>
</dbReference>
<dbReference type="PROSITE" id="PS00390">
    <property type="entry name" value="ATPASE_NA_K_BETA_1"/>
    <property type="match status" value="1"/>
</dbReference>
<evidence type="ECO:0000256" key="2">
    <source>
        <dbReference type="ARBA" id="ARBA00005876"/>
    </source>
</evidence>
<evidence type="ECO:0000256" key="7">
    <source>
        <dbReference type="RuleBase" id="RU362099"/>
    </source>
</evidence>
<name>A0A9Q1DTR9_CONCO</name>
<dbReference type="PANTHER" id="PTHR11523">
    <property type="entry name" value="SODIUM/POTASSIUM-DEPENDENT ATPASE BETA SUBUNIT"/>
    <property type="match status" value="1"/>
</dbReference>
<dbReference type="Gene3D" id="2.60.40.1660">
    <property type="entry name" value="Na, k-atpase alpha subunit"/>
    <property type="match status" value="1"/>
</dbReference>
<keyword evidence="6 7" id="KW-0472">Membrane</keyword>
<evidence type="ECO:0000256" key="6">
    <source>
        <dbReference type="ARBA" id="ARBA00023136"/>
    </source>
</evidence>
<dbReference type="AlphaFoldDB" id="A0A9Q1DTR9"/>
<dbReference type="GO" id="GO:0005890">
    <property type="term" value="C:sodium:potassium-exchanging ATPase complex"/>
    <property type="evidence" value="ECO:0007669"/>
    <property type="project" value="InterPro"/>
</dbReference>
<dbReference type="Proteomes" id="UP001152803">
    <property type="component" value="Unassembled WGS sequence"/>
</dbReference>
<protein>
    <recommendedName>
        <fullName evidence="7">Sodium/potassium-transporting ATPase subunit beta</fullName>
    </recommendedName>
</protein>
<dbReference type="GO" id="GO:0005637">
    <property type="term" value="C:nuclear inner membrane"/>
    <property type="evidence" value="ECO:0007669"/>
    <property type="project" value="TreeGrafter"/>
</dbReference>
<keyword evidence="10" id="KW-1185">Reference proteome</keyword>
<dbReference type="OrthoDB" id="5912413at2759"/>
<evidence type="ECO:0000256" key="8">
    <source>
        <dbReference type="SAM" id="MobiDB-lite"/>
    </source>
</evidence>
<feature type="compositionally biased region" description="Basic and acidic residues" evidence="8">
    <location>
        <begin position="26"/>
        <end position="45"/>
    </location>
</feature>
<reference evidence="9" key="1">
    <citation type="journal article" date="2023" name="Science">
        <title>Genome structures resolve the early diversification of teleost fishes.</title>
        <authorList>
            <person name="Parey E."/>
            <person name="Louis A."/>
            <person name="Montfort J."/>
            <person name="Bouchez O."/>
            <person name="Roques C."/>
            <person name="Iampietro C."/>
            <person name="Lluch J."/>
            <person name="Castinel A."/>
            <person name="Donnadieu C."/>
            <person name="Desvignes T."/>
            <person name="Floi Bucao C."/>
            <person name="Jouanno E."/>
            <person name="Wen M."/>
            <person name="Mejri S."/>
            <person name="Dirks R."/>
            <person name="Jansen H."/>
            <person name="Henkel C."/>
            <person name="Chen W.J."/>
            <person name="Zahm M."/>
            <person name="Cabau C."/>
            <person name="Klopp C."/>
            <person name="Thompson A.W."/>
            <person name="Robinson-Rechavi M."/>
            <person name="Braasch I."/>
            <person name="Lecointre G."/>
            <person name="Bobe J."/>
            <person name="Postlethwait J.H."/>
            <person name="Berthelot C."/>
            <person name="Roest Crollius H."/>
            <person name="Guiguen Y."/>
        </authorList>
    </citation>
    <scope>NUCLEOTIDE SEQUENCE</scope>
    <source>
        <strain evidence="9">Concon-B</strain>
    </source>
</reference>
<sequence>MMESNLTADLDGDQLRAHCLTNSDGETERKQEVAEEGEEGGKEHQPLGTEDLNFEKWKPKPKPRRTCGQMMADVKRFLWNPESREFMGRTGQSWSLILLFYTSLYVFLAAMSAAFMWALMWSISSYTPTYNDRVVPPGLTMSPRGNGFHITFNASDRSSWVTYVEALENYLEPYNDSTQELRNMACTREAYFSQHHGDEAAERKACQFKRSWLGGCSGLQDPDFGYSQGKPCIILQMNRIIGYLPGYGTPVNVTCALKKAEPEMIREIEFYPNNIFSMMYYPYYGKLRHVNYTSPLVAVRFSGVRLDTDLRVRCQLNGKGIVNDSPADPFLGGVSFSLEVGA</sequence>
<dbReference type="PANTHER" id="PTHR11523:SF12">
    <property type="entry name" value="PROTEIN ATP1B4"/>
    <property type="match status" value="1"/>
</dbReference>
<keyword evidence="7" id="KW-0406">Ion transport</keyword>
<keyword evidence="5 7" id="KW-1133">Transmembrane helix</keyword>
<dbReference type="GO" id="GO:0006814">
    <property type="term" value="P:sodium ion transport"/>
    <property type="evidence" value="ECO:0007669"/>
    <property type="project" value="InterPro"/>
</dbReference>
<dbReference type="Pfam" id="PF00287">
    <property type="entry name" value="Na_K-ATPase"/>
    <property type="match status" value="1"/>
</dbReference>
<feature type="region of interest" description="Disordered" evidence="8">
    <location>
        <begin position="1"/>
        <end position="65"/>
    </location>
</feature>
<dbReference type="EMBL" id="JAFJMO010000003">
    <property type="protein sequence ID" value="KAJ8281687.1"/>
    <property type="molecule type" value="Genomic_DNA"/>
</dbReference>
<dbReference type="NCBIfam" id="TIGR01107">
    <property type="entry name" value="Na_K_ATPase_bet"/>
    <property type="match status" value="1"/>
</dbReference>
<evidence type="ECO:0000256" key="4">
    <source>
        <dbReference type="ARBA" id="ARBA00022968"/>
    </source>
</evidence>
<comment type="subcellular location">
    <subcellularLocation>
        <location evidence="1">Membrane</location>
        <topology evidence="1">Single-pass type II membrane protein</topology>
    </subcellularLocation>
</comment>
<evidence type="ECO:0000256" key="1">
    <source>
        <dbReference type="ARBA" id="ARBA00004606"/>
    </source>
</evidence>
<keyword evidence="3 7" id="KW-0812">Transmembrane</keyword>
<dbReference type="InterPro" id="IPR038702">
    <property type="entry name" value="Na/K_ATPase_sub_beta_sf"/>
</dbReference>